<feature type="region of interest" description="Disordered" evidence="1">
    <location>
        <begin position="9"/>
        <end position="29"/>
    </location>
</feature>
<protein>
    <submittedName>
        <fullName evidence="2">Uncharacterized protein</fullName>
    </submittedName>
</protein>
<evidence type="ECO:0000256" key="1">
    <source>
        <dbReference type="SAM" id="MobiDB-lite"/>
    </source>
</evidence>
<reference evidence="2" key="1">
    <citation type="submission" date="2019-05" db="EMBL/GenBank/DDBJ databases">
        <authorList>
            <person name="Piombo E."/>
        </authorList>
    </citation>
    <scope>NUCLEOTIDE SEQUENCE</scope>
    <source>
        <strain evidence="2">C2S</strain>
    </source>
</reference>
<organism evidence="2 3">
    <name type="scientific">Fusarium fujikuroi</name>
    <name type="common">Bakanae and foot rot disease fungus</name>
    <name type="synonym">Gibberella fujikuroi</name>
    <dbReference type="NCBI Taxonomy" id="5127"/>
    <lineage>
        <taxon>Eukaryota</taxon>
        <taxon>Fungi</taxon>
        <taxon>Dikarya</taxon>
        <taxon>Ascomycota</taxon>
        <taxon>Pezizomycotina</taxon>
        <taxon>Sordariomycetes</taxon>
        <taxon>Hypocreomycetidae</taxon>
        <taxon>Hypocreales</taxon>
        <taxon>Nectriaceae</taxon>
        <taxon>Fusarium</taxon>
        <taxon>Fusarium fujikuroi species complex</taxon>
    </lineage>
</organism>
<gene>
    <name evidence="2" type="ORF">C2S_1405</name>
</gene>
<accession>A0A5Q3FX52</accession>
<sequence length="194" mass="21606">MITVLTAMLNSPDKGQLNSESKRTGEPPRLGGEWNHCEFVSCLFVLDLAAIRPSRNPAIHREGHQEVLKFTSFVCESEDDDLKQATFKCATGFIFSEDKVVRLKTWECENGSILGQSTPYTGYESSTWGKVDVPGRDKKGQKPPRQALVKTAVETSQAGNLLGLAYLSSFNALGIDYTYHTFKHWPVFSVNIDD</sequence>
<dbReference type="AlphaFoldDB" id="A0A5Q3FX52"/>
<dbReference type="EMBL" id="CABFJX010000334">
    <property type="protein sequence ID" value="VTT71712.1"/>
    <property type="molecule type" value="Genomic_DNA"/>
</dbReference>
<evidence type="ECO:0000313" key="2">
    <source>
        <dbReference type="EMBL" id="VTT71712.1"/>
    </source>
</evidence>
<proteinExistence type="predicted"/>
<dbReference type="Proteomes" id="UP000760494">
    <property type="component" value="Unassembled WGS sequence"/>
</dbReference>
<comment type="caution">
    <text evidence="2">The sequence shown here is derived from an EMBL/GenBank/DDBJ whole genome shotgun (WGS) entry which is preliminary data.</text>
</comment>
<evidence type="ECO:0000313" key="3">
    <source>
        <dbReference type="Proteomes" id="UP000760494"/>
    </source>
</evidence>
<name>A0A5Q3FX52_FUSFU</name>